<dbReference type="InterPro" id="IPR053951">
    <property type="entry name" value="K_trans_N"/>
</dbReference>
<dbReference type="Proteomes" id="UP000248856">
    <property type="component" value="Unassembled WGS sequence"/>
</dbReference>
<evidence type="ECO:0000256" key="1">
    <source>
        <dbReference type="ARBA" id="ARBA00004141"/>
    </source>
</evidence>
<feature type="transmembrane region" description="Helical" evidence="12">
    <location>
        <begin position="339"/>
        <end position="359"/>
    </location>
</feature>
<keyword evidence="9 12" id="KW-1133">Transmembrane helix</keyword>
<sequence>MADAKTPTSLTALTIAAIGVVYGDIGTSPLYAFKEVFAAGRLEITGANVLGVLSLFFWTLTLIVSVKYVALIMRADNHGEGGLMALLALATQSVQDKPRLKGVLMTLGVFGVALFFGDGVITPAISVLSAVEGLEVVTTKATPYILPISLVVLLALFIAQRWGTAHLGRYFGIAMLGWFACLGLAGIPHIAARPEVLAALLPHHALAFCFEHYEIAFFTLGAVFLCVTGAEALYADMGHFGAKPIRLAWFLLVMPCLTLNYLGQGALVLSTPSASSNPFFLMMPDWATLPMVVLATAATVIASQALISGAFSAAKQTTQLGYLPRLSIRHTSESEAGQIYVPVVNWALLAGVALAVIAFRTSSALAAAYGISVSLVMVITTTLTFFVIRHGWKLPLPLCIAATGVFLFVDLAFFASNSLKIAEGGWFPLLMAGALYLVMSTWKDGRHLLRRRQNDEAIELTPFLHALITTQITRVDGTAVFLTSNAGVVPGAMLHNLKHNKALHRYNLFLNVQHGDVPRIPLTEQVQIQPLIEGCWSARINFGFMDEPDVPTALNQATELRAILDPMCTSYFLARETVVPKLGGTMAVWRQKLFAQMHHSASSAADFLKLPSNAVVELGSKIEM</sequence>
<feature type="transmembrane region" description="Helical" evidence="12">
    <location>
        <begin position="247"/>
        <end position="269"/>
    </location>
</feature>
<evidence type="ECO:0000256" key="4">
    <source>
        <dbReference type="ARBA" id="ARBA00022475"/>
    </source>
</evidence>
<dbReference type="Pfam" id="PF22776">
    <property type="entry name" value="K_trans_C"/>
    <property type="match status" value="1"/>
</dbReference>
<evidence type="ECO:0000313" key="15">
    <source>
        <dbReference type="EMBL" id="RAR76461.1"/>
    </source>
</evidence>
<keyword evidence="5 12" id="KW-0633">Potassium transport</keyword>
<comment type="similarity">
    <text evidence="2 12">Belongs to the HAK/KUP transporter (TC 2.A.72) family.</text>
</comment>
<comment type="catalytic activity">
    <reaction evidence="12">
        <text>K(+)(in) + H(+)(in) = K(+)(out) + H(+)(out)</text>
        <dbReference type="Rhea" id="RHEA:28490"/>
        <dbReference type="ChEBI" id="CHEBI:15378"/>
        <dbReference type="ChEBI" id="CHEBI:29103"/>
    </reaction>
</comment>
<evidence type="ECO:0000259" key="13">
    <source>
        <dbReference type="Pfam" id="PF02705"/>
    </source>
</evidence>
<evidence type="ECO:0000256" key="6">
    <source>
        <dbReference type="ARBA" id="ARBA00022692"/>
    </source>
</evidence>
<keyword evidence="10 12" id="KW-0406">Ion transport</keyword>
<comment type="function">
    <text evidence="12">Transport of potassium into the cell. Likely operates as a K(+):H(+) symporter.</text>
</comment>
<reference evidence="15 16" key="1">
    <citation type="submission" date="2018-06" db="EMBL/GenBank/DDBJ databases">
        <title>Genomic Encyclopedia of Archaeal and Bacterial Type Strains, Phase II (KMG-II): from individual species to whole genera.</title>
        <authorList>
            <person name="Goeker M."/>
        </authorList>
    </citation>
    <scope>NUCLEOTIDE SEQUENCE [LARGE SCALE GENOMIC DNA]</scope>
    <source>
        <strain evidence="15 16">CFPB 3232</strain>
    </source>
</reference>
<name>A0A328YR18_9BURK</name>
<comment type="subcellular location">
    <subcellularLocation>
        <location evidence="12">Cell membrane</location>
        <topology evidence="12">Multi-pass membrane protein</topology>
    </subcellularLocation>
    <subcellularLocation>
        <location evidence="1">Membrane</location>
        <topology evidence="1">Multi-pass membrane protein</topology>
    </subcellularLocation>
</comment>
<feature type="transmembrane region" description="Helical" evidence="12">
    <location>
        <begin position="141"/>
        <end position="159"/>
    </location>
</feature>
<evidence type="ECO:0000256" key="11">
    <source>
        <dbReference type="ARBA" id="ARBA00023136"/>
    </source>
</evidence>
<keyword evidence="16" id="KW-1185">Reference proteome</keyword>
<dbReference type="PANTHER" id="PTHR30540:SF79">
    <property type="entry name" value="LOW AFFINITY POTASSIUM TRANSPORT SYSTEM PROTEIN KUP"/>
    <property type="match status" value="1"/>
</dbReference>
<evidence type="ECO:0000256" key="9">
    <source>
        <dbReference type="ARBA" id="ARBA00022989"/>
    </source>
</evidence>
<keyword evidence="4 12" id="KW-1003">Cell membrane</keyword>
<evidence type="ECO:0000256" key="2">
    <source>
        <dbReference type="ARBA" id="ARBA00007019"/>
    </source>
</evidence>
<keyword evidence="3 12" id="KW-0813">Transport</keyword>
<keyword evidence="6 12" id="KW-0812">Transmembrane</keyword>
<feature type="transmembrane region" description="Helical" evidence="12">
    <location>
        <begin position="47"/>
        <end position="70"/>
    </location>
</feature>
<evidence type="ECO:0000256" key="3">
    <source>
        <dbReference type="ARBA" id="ARBA00022448"/>
    </source>
</evidence>
<evidence type="ECO:0000256" key="5">
    <source>
        <dbReference type="ARBA" id="ARBA00022538"/>
    </source>
</evidence>
<evidence type="ECO:0000256" key="8">
    <source>
        <dbReference type="ARBA" id="ARBA00022958"/>
    </source>
</evidence>
<gene>
    <name evidence="12" type="primary">kup</name>
    <name evidence="15" type="ORF">AX018_10474</name>
</gene>
<evidence type="ECO:0000256" key="7">
    <source>
        <dbReference type="ARBA" id="ARBA00022847"/>
    </source>
</evidence>
<keyword evidence="7 12" id="KW-0769">Symport</keyword>
<dbReference type="GO" id="GO:0015079">
    <property type="term" value="F:potassium ion transmembrane transporter activity"/>
    <property type="evidence" value="ECO:0007669"/>
    <property type="project" value="UniProtKB-UniRule"/>
</dbReference>
<dbReference type="Pfam" id="PF02705">
    <property type="entry name" value="K_trans"/>
    <property type="match status" value="1"/>
</dbReference>
<organism evidence="15 16">
    <name type="scientific">Paracidovorax anthurii</name>
    <dbReference type="NCBI Taxonomy" id="78229"/>
    <lineage>
        <taxon>Bacteria</taxon>
        <taxon>Pseudomonadati</taxon>
        <taxon>Pseudomonadota</taxon>
        <taxon>Betaproteobacteria</taxon>
        <taxon>Burkholderiales</taxon>
        <taxon>Comamonadaceae</taxon>
        <taxon>Paracidovorax</taxon>
    </lineage>
</organism>
<feature type="transmembrane region" description="Helical" evidence="12">
    <location>
        <begin position="212"/>
        <end position="235"/>
    </location>
</feature>
<dbReference type="InterPro" id="IPR023051">
    <property type="entry name" value="Kup"/>
</dbReference>
<evidence type="ECO:0000256" key="12">
    <source>
        <dbReference type="HAMAP-Rule" id="MF_01522"/>
    </source>
</evidence>
<feature type="domain" description="K+ potassium transporter C-terminal" evidence="14">
    <location>
        <begin position="477"/>
        <end position="624"/>
    </location>
</feature>
<feature type="transmembrane region" description="Helical" evidence="12">
    <location>
        <begin position="426"/>
        <end position="442"/>
    </location>
</feature>
<feature type="domain" description="K+ potassium transporter integral membrane" evidence="13">
    <location>
        <begin position="14"/>
        <end position="464"/>
    </location>
</feature>
<dbReference type="HAMAP" id="MF_01522">
    <property type="entry name" value="Kup"/>
    <property type="match status" value="1"/>
</dbReference>
<dbReference type="GO" id="GO:0015293">
    <property type="term" value="F:symporter activity"/>
    <property type="evidence" value="ECO:0007669"/>
    <property type="project" value="UniProtKB-UniRule"/>
</dbReference>
<evidence type="ECO:0000313" key="16">
    <source>
        <dbReference type="Proteomes" id="UP000248856"/>
    </source>
</evidence>
<accession>A0A328YR18</accession>
<comment type="caution">
    <text evidence="15">The sequence shown here is derived from an EMBL/GenBank/DDBJ whole genome shotgun (WGS) entry which is preliminary data.</text>
</comment>
<dbReference type="AlphaFoldDB" id="A0A328YR18"/>
<feature type="transmembrane region" description="Helical" evidence="12">
    <location>
        <begin position="365"/>
        <end position="387"/>
    </location>
</feature>
<evidence type="ECO:0000256" key="10">
    <source>
        <dbReference type="ARBA" id="ARBA00023065"/>
    </source>
</evidence>
<feature type="transmembrane region" description="Helical" evidence="12">
    <location>
        <begin position="102"/>
        <end position="121"/>
    </location>
</feature>
<keyword evidence="11 12" id="KW-0472">Membrane</keyword>
<feature type="transmembrane region" description="Helical" evidence="12">
    <location>
        <begin position="171"/>
        <end position="192"/>
    </location>
</feature>
<evidence type="ECO:0000259" key="14">
    <source>
        <dbReference type="Pfam" id="PF22776"/>
    </source>
</evidence>
<dbReference type="GO" id="GO:0005886">
    <property type="term" value="C:plasma membrane"/>
    <property type="evidence" value="ECO:0007669"/>
    <property type="project" value="UniProtKB-SubCell"/>
</dbReference>
<dbReference type="InterPro" id="IPR003855">
    <property type="entry name" value="K+_transporter"/>
</dbReference>
<dbReference type="EMBL" id="QLTA01000047">
    <property type="protein sequence ID" value="RAR76461.1"/>
    <property type="molecule type" value="Genomic_DNA"/>
</dbReference>
<dbReference type="InterPro" id="IPR053952">
    <property type="entry name" value="K_trans_C"/>
</dbReference>
<dbReference type="OrthoDB" id="9805577at2"/>
<keyword evidence="8 12" id="KW-0630">Potassium</keyword>
<protein>
    <recommendedName>
        <fullName evidence="12">Probable potassium transport system protein Kup</fullName>
    </recommendedName>
</protein>
<feature type="transmembrane region" description="Helical" evidence="12">
    <location>
        <begin position="289"/>
        <end position="311"/>
    </location>
</feature>
<proteinExistence type="inferred from homology"/>
<dbReference type="PANTHER" id="PTHR30540">
    <property type="entry name" value="OSMOTIC STRESS POTASSIUM TRANSPORTER"/>
    <property type="match status" value="1"/>
</dbReference>
<feature type="transmembrane region" description="Helical" evidence="12">
    <location>
        <begin position="394"/>
        <end position="414"/>
    </location>
</feature>
<dbReference type="RefSeq" id="WP_111880496.1">
    <property type="nucleotide sequence ID" value="NZ_CBCSGC010000033.1"/>
</dbReference>